<dbReference type="SUPFAM" id="SSF50978">
    <property type="entry name" value="WD40 repeat-like"/>
    <property type="match status" value="1"/>
</dbReference>
<dbReference type="AlphaFoldDB" id="A0A8X6YLG1"/>
<protein>
    <submittedName>
        <fullName evidence="2">Mitogen-activated protein kinase-binding protein 1</fullName>
    </submittedName>
</protein>
<proteinExistence type="predicted"/>
<comment type="caution">
    <text evidence="2">The sequence shown here is derived from an EMBL/GenBank/DDBJ whole genome shotgun (WGS) entry which is preliminary data.</text>
</comment>
<dbReference type="OrthoDB" id="6154712at2759"/>
<dbReference type="EMBL" id="BMAV01020812">
    <property type="protein sequence ID" value="GFY74543.1"/>
    <property type="molecule type" value="Genomic_DNA"/>
</dbReference>
<keyword evidence="3" id="KW-1185">Reference proteome</keyword>
<feature type="region of interest" description="Disordered" evidence="1">
    <location>
        <begin position="1"/>
        <end position="23"/>
    </location>
</feature>
<keyword evidence="2" id="KW-0808">Transferase</keyword>
<accession>A0A8X6YLG1</accession>
<dbReference type="InterPro" id="IPR015943">
    <property type="entry name" value="WD40/YVTN_repeat-like_dom_sf"/>
</dbReference>
<name>A0A8X6YLG1_9ARAC</name>
<evidence type="ECO:0000256" key="1">
    <source>
        <dbReference type="SAM" id="MobiDB-lite"/>
    </source>
</evidence>
<evidence type="ECO:0000313" key="2">
    <source>
        <dbReference type="EMBL" id="GFY74543.1"/>
    </source>
</evidence>
<dbReference type="GO" id="GO:0072686">
    <property type="term" value="C:mitotic spindle"/>
    <property type="evidence" value="ECO:0007669"/>
    <property type="project" value="TreeGrafter"/>
</dbReference>
<reference evidence="2" key="1">
    <citation type="submission" date="2020-08" db="EMBL/GenBank/DDBJ databases">
        <title>Multicomponent nature underlies the extraordinary mechanical properties of spider dragline silk.</title>
        <authorList>
            <person name="Kono N."/>
            <person name="Nakamura H."/>
            <person name="Mori M."/>
            <person name="Yoshida Y."/>
            <person name="Ohtoshi R."/>
            <person name="Malay A.D."/>
            <person name="Moran D.A.P."/>
            <person name="Tomita M."/>
            <person name="Numata K."/>
            <person name="Arakawa K."/>
        </authorList>
    </citation>
    <scope>NUCLEOTIDE SEQUENCE</scope>
</reference>
<dbReference type="InterPro" id="IPR036322">
    <property type="entry name" value="WD40_repeat_dom_sf"/>
</dbReference>
<evidence type="ECO:0000313" key="3">
    <source>
        <dbReference type="Proteomes" id="UP000886998"/>
    </source>
</evidence>
<dbReference type="PANTHER" id="PTHR45589">
    <property type="entry name" value="WD REPEAT DOMAIN 62, ISOFORM G"/>
    <property type="match status" value="1"/>
</dbReference>
<keyword evidence="2" id="KW-0418">Kinase</keyword>
<organism evidence="2 3">
    <name type="scientific">Trichonephila inaurata madagascariensis</name>
    <dbReference type="NCBI Taxonomy" id="2747483"/>
    <lineage>
        <taxon>Eukaryota</taxon>
        <taxon>Metazoa</taxon>
        <taxon>Ecdysozoa</taxon>
        <taxon>Arthropoda</taxon>
        <taxon>Chelicerata</taxon>
        <taxon>Arachnida</taxon>
        <taxon>Araneae</taxon>
        <taxon>Araneomorphae</taxon>
        <taxon>Entelegynae</taxon>
        <taxon>Araneoidea</taxon>
        <taxon>Nephilidae</taxon>
        <taxon>Trichonephila</taxon>
        <taxon>Trichonephila inaurata</taxon>
    </lineage>
</organism>
<gene>
    <name evidence="2" type="primary">mapkbp1</name>
    <name evidence="2" type="ORF">TNIN_235411</name>
</gene>
<dbReference type="InterPro" id="IPR052779">
    <property type="entry name" value="WDR62"/>
</dbReference>
<dbReference type="GO" id="GO:0016301">
    <property type="term" value="F:kinase activity"/>
    <property type="evidence" value="ECO:0007669"/>
    <property type="project" value="UniProtKB-KW"/>
</dbReference>
<sequence>MWRRLESHSLSAQQEKCSKHGRQLHSKAMAKRATNLFNDSAMSLFREILKRRQKQISLENYLAKTNYVELQHVLGVTVTSNSALDTDPQTSTVAYPAGCVVVLYNTRKNKQRHLVSDAKRNITTLSFSWDGKYLATGECGAVSHVRVWDVQRSLHRLQTFQATNMGSIVWHFPLT</sequence>
<dbReference type="Proteomes" id="UP000886998">
    <property type="component" value="Unassembled WGS sequence"/>
</dbReference>
<dbReference type="PANTHER" id="PTHR45589:SF1">
    <property type="entry name" value="WD REPEAT DOMAIN 62, ISOFORM G"/>
    <property type="match status" value="1"/>
</dbReference>
<dbReference type="Gene3D" id="2.130.10.10">
    <property type="entry name" value="YVTN repeat-like/Quinoprotein amine dehydrogenase"/>
    <property type="match status" value="1"/>
</dbReference>
<dbReference type="GO" id="GO:0007099">
    <property type="term" value="P:centriole replication"/>
    <property type="evidence" value="ECO:0007669"/>
    <property type="project" value="TreeGrafter"/>
</dbReference>